<dbReference type="AlphaFoldDB" id="A0A8S9NIM7"/>
<evidence type="ECO:0000256" key="1">
    <source>
        <dbReference type="SAM" id="MobiDB-lite"/>
    </source>
</evidence>
<dbReference type="EMBL" id="QGKX02001621">
    <property type="protein sequence ID" value="KAF3503832.1"/>
    <property type="molecule type" value="Genomic_DNA"/>
</dbReference>
<gene>
    <name evidence="2" type="ORF">F2Q69_00045038</name>
</gene>
<feature type="region of interest" description="Disordered" evidence="1">
    <location>
        <begin position="97"/>
        <end position="120"/>
    </location>
</feature>
<evidence type="ECO:0000313" key="2">
    <source>
        <dbReference type="EMBL" id="KAF3503832.1"/>
    </source>
</evidence>
<accession>A0A8S9NIM7</accession>
<proteinExistence type="predicted"/>
<sequence length="120" mass="13224">MAPKLNGQVWGNACIRDDEPTADNADDGSRYFNPEWSEGEIGPNYWENVINDEYNHGRGLSETVNGEEPVNGSTGYIRQGVEGDTQYNPIHVTVAEDIDEGSKQHDDASKVNERRLSGGV</sequence>
<protein>
    <submittedName>
        <fullName evidence="2">Uncharacterized protein</fullName>
    </submittedName>
</protein>
<comment type="caution">
    <text evidence="2">The sequence shown here is derived from an EMBL/GenBank/DDBJ whole genome shotgun (WGS) entry which is preliminary data.</text>
</comment>
<evidence type="ECO:0000313" key="3">
    <source>
        <dbReference type="Proteomes" id="UP000712600"/>
    </source>
</evidence>
<reference evidence="2" key="1">
    <citation type="submission" date="2019-12" db="EMBL/GenBank/DDBJ databases">
        <title>Genome sequencing and annotation of Brassica cretica.</title>
        <authorList>
            <person name="Studholme D.J."/>
            <person name="Sarris P."/>
        </authorList>
    </citation>
    <scope>NUCLEOTIDE SEQUENCE</scope>
    <source>
        <strain evidence="2">PFS-109/04</strain>
        <tissue evidence="2">Leaf</tissue>
    </source>
</reference>
<name>A0A8S9NIM7_BRACR</name>
<organism evidence="2 3">
    <name type="scientific">Brassica cretica</name>
    <name type="common">Mustard</name>
    <dbReference type="NCBI Taxonomy" id="69181"/>
    <lineage>
        <taxon>Eukaryota</taxon>
        <taxon>Viridiplantae</taxon>
        <taxon>Streptophyta</taxon>
        <taxon>Embryophyta</taxon>
        <taxon>Tracheophyta</taxon>
        <taxon>Spermatophyta</taxon>
        <taxon>Magnoliopsida</taxon>
        <taxon>eudicotyledons</taxon>
        <taxon>Gunneridae</taxon>
        <taxon>Pentapetalae</taxon>
        <taxon>rosids</taxon>
        <taxon>malvids</taxon>
        <taxon>Brassicales</taxon>
        <taxon>Brassicaceae</taxon>
        <taxon>Brassiceae</taxon>
        <taxon>Brassica</taxon>
    </lineage>
</organism>
<dbReference type="Proteomes" id="UP000712600">
    <property type="component" value="Unassembled WGS sequence"/>
</dbReference>
<feature type="compositionally biased region" description="Basic and acidic residues" evidence="1">
    <location>
        <begin position="100"/>
        <end position="120"/>
    </location>
</feature>